<reference evidence="2" key="1">
    <citation type="submission" date="2018-11" db="EMBL/GenBank/DDBJ databases">
        <authorList>
            <person name="Alioto T."/>
            <person name="Alioto T."/>
        </authorList>
    </citation>
    <scope>NUCLEOTIDE SEQUENCE</scope>
</reference>
<keyword evidence="3" id="KW-1185">Reference proteome</keyword>
<dbReference type="OrthoDB" id="6089496at2759"/>
<proteinExistence type="predicted"/>
<comment type="caution">
    <text evidence="2">The sequence shown here is derived from an EMBL/GenBank/DDBJ whole genome shotgun (WGS) entry which is preliminary data.</text>
</comment>
<dbReference type="Proteomes" id="UP000596742">
    <property type="component" value="Unassembled WGS sequence"/>
</dbReference>
<name>A0A8B6HLE7_MYTGA</name>
<feature type="region of interest" description="Disordered" evidence="1">
    <location>
        <begin position="1"/>
        <end position="37"/>
    </location>
</feature>
<dbReference type="InterPro" id="IPR027417">
    <property type="entry name" value="P-loop_NTPase"/>
</dbReference>
<dbReference type="AlphaFoldDB" id="A0A8B6HLE7"/>
<dbReference type="SUPFAM" id="SSF52540">
    <property type="entry name" value="P-loop containing nucleoside triphosphate hydrolases"/>
    <property type="match status" value="1"/>
</dbReference>
<feature type="compositionally biased region" description="Pro residues" evidence="1">
    <location>
        <begin position="20"/>
        <end position="30"/>
    </location>
</feature>
<sequence length="480" mass="54040">MTANHPAGLDENNKPKKNLWPPPEGTAPAPPDEKNPLNKLLMDVSESQESILEDHLLLCNRINLHRCSDYCLRAPRNNPSNPVKQCRMEFGTSLNPGKTVRDNPAIVKDRNGSLRLEMERDHPNLVQHSQIHTQAWRANVEKYVSGYACKGNEPTGAVADLFNDMVNSADETTGSNTKSLCTKLLMGTVKRDISAVETSFELSALPLYRSSHAFQNISLTGARILEKNGSTATKLTPLDKYLSRPENDHCSWYNYICKSGKVPVISGGSLRATCPLTENYCKNTLILHWHDWRKFSDIKDDNVSWNDLFRHFLLTDYCPNFVKADVERANNAAQNGLVDDESDDDNSEFENMSQPEWIEVIKPNAEFTDNSEFKFDDGGPDYNWSVTNYNYPADLGVKFIENLKIEETISVDELSFNTDINISSLNEDQMFAFNLVMKALFDFQNNPVNFTPLRLIVGGSAGCGKTYLIKCLVKAVNVFF</sequence>
<organism evidence="2 3">
    <name type="scientific">Mytilus galloprovincialis</name>
    <name type="common">Mediterranean mussel</name>
    <dbReference type="NCBI Taxonomy" id="29158"/>
    <lineage>
        <taxon>Eukaryota</taxon>
        <taxon>Metazoa</taxon>
        <taxon>Spiralia</taxon>
        <taxon>Lophotrochozoa</taxon>
        <taxon>Mollusca</taxon>
        <taxon>Bivalvia</taxon>
        <taxon>Autobranchia</taxon>
        <taxon>Pteriomorphia</taxon>
        <taxon>Mytilida</taxon>
        <taxon>Mytiloidea</taxon>
        <taxon>Mytilidae</taxon>
        <taxon>Mytilinae</taxon>
        <taxon>Mytilus</taxon>
    </lineage>
</organism>
<protein>
    <recommendedName>
        <fullName evidence="4">ATP-dependent DNA helicase</fullName>
    </recommendedName>
</protein>
<evidence type="ECO:0000313" key="3">
    <source>
        <dbReference type="Proteomes" id="UP000596742"/>
    </source>
</evidence>
<evidence type="ECO:0000313" key="2">
    <source>
        <dbReference type="EMBL" id="VDI81412.1"/>
    </source>
</evidence>
<accession>A0A8B6HLE7</accession>
<dbReference type="EMBL" id="UYJE01010254">
    <property type="protein sequence ID" value="VDI81412.1"/>
    <property type="molecule type" value="Genomic_DNA"/>
</dbReference>
<evidence type="ECO:0008006" key="4">
    <source>
        <dbReference type="Google" id="ProtNLM"/>
    </source>
</evidence>
<evidence type="ECO:0000256" key="1">
    <source>
        <dbReference type="SAM" id="MobiDB-lite"/>
    </source>
</evidence>
<gene>
    <name evidence="2" type="ORF">MGAL_10B032959</name>
</gene>